<dbReference type="GO" id="GO:0008168">
    <property type="term" value="F:methyltransferase activity"/>
    <property type="evidence" value="ECO:0007669"/>
    <property type="project" value="UniProtKB-KW"/>
</dbReference>
<dbReference type="GO" id="GO:0032259">
    <property type="term" value="P:methylation"/>
    <property type="evidence" value="ECO:0007669"/>
    <property type="project" value="UniProtKB-KW"/>
</dbReference>
<proteinExistence type="predicted"/>
<dbReference type="PANTHER" id="PTHR12843">
    <property type="entry name" value="PROTEIN-LYSINE N-METHYLTRANSFERASE METTL10"/>
    <property type="match status" value="1"/>
</dbReference>
<name>A0A4S3M1C8_9FLAO</name>
<evidence type="ECO:0000313" key="3">
    <source>
        <dbReference type="Proteomes" id="UP000305939"/>
    </source>
</evidence>
<evidence type="ECO:0000259" key="1">
    <source>
        <dbReference type="Pfam" id="PF13649"/>
    </source>
</evidence>
<keyword evidence="3" id="KW-1185">Reference proteome</keyword>
<feature type="domain" description="Methyltransferase" evidence="1">
    <location>
        <begin position="51"/>
        <end position="146"/>
    </location>
</feature>
<dbReference type="AlphaFoldDB" id="A0A4S3M1C8"/>
<comment type="caution">
    <text evidence="2">The sequence shown here is derived from an EMBL/GenBank/DDBJ whole genome shotgun (WGS) entry which is preliminary data.</text>
</comment>
<dbReference type="InterPro" id="IPR041698">
    <property type="entry name" value="Methyltransf_25"/>
</dbReference>
<dbReference type="SUPFAM" id="SSF53335">
    <property type="entry name" value="S-adenosyl-L-methionine-dependent methyltransferases"/>
    <property type="match status" value="1"/>
</dbReference>
<dbReference type="PANTHER" id="PTHR12843:SF5">
    <property type="entry name" value="EEF1A LYSINE METHYLTRANSFERASE 2"/>
    <property type="match status" value="1"/>
</dbReference>
<dbReference type="InterPro" id="IPR029063">
    <property type="entry name" value="SAM-dependent_MTases_sf"/>
</dbReference>
<dbReference type="CDD" id="cd02440">
    <property type="entry name" value="AdoMet_MTases"/>
    <property type="match status" value="1"/>
</dbReference>
<dbReference type="Gene3D" id="3.40.50.150">
    <property type="entry name" value="Vaccinia Virus protein VP39"/>
    <property type="match status" value="1"/>
</dbReference>
<dbReference type="Proteomes" id="UP000305939">
    <property type="component" value="Unassembled WGS sequence"/>
</dbReference>
<keyword evidence="2" id="KW-0808">Transferase</keyword>
<organism evidence="2 3">
    <name type="scientific">Robertkochia marina</name>
    <dbReference type="NCBI Taxonomy" id="1227945"/>
    <lineage>
        <taxon>Bacteria</taxon>
        <taxon>Pseudomonadati</taxon>
        <taxon>Bacteroidota</taxon>
        <taxon>Flavobacteriia</taxon>
        <taxon>Flavobacteriales</taxon>
        <taxon>Flavobacteriaceae</taxon>
        <taxon>Robertkochia</taxon>
    </lineage>
</organism>
<dbReference type="Pfam" id="PF13649">
    <property type="entry name" value="Methyltransf_25"/>
    <property type="match status" value="1"/>
</dbReference>
<keyword evidence="2" id="KW-0489">Methyltransferase</keyword>
<gene>
    <name evidence="2" type="ORF">E7Z59_10095</name>
</gene>
<evidence type="ECO:0000313" key="2">
    <source>
        <dbReference type="EMBL" id="THD67988.1"/>
    </source>
</evidence>
<accession>A0A4S3M1C8</accession>
<sequence>MNTMEKETLIEHWEAVYKKQEDHQKASWYQEEPGVVFEWLKALPERSGLSVIDIGAGDSYFVDQALKEGFYDITALDLSAHALEKAKKRLGKRASEVRWICSDVTQFSPSRTYQVWHDRATFHFLHSEEALKAYKKVLQTALKPRGYLVLATFSEDGPDRCSGLPVRQYDVKTLQSYLGANFELIEHTFYDHQTPGGKIQNFIYTLFRRVTAPETL</sequence>
<protein>
    <submittedName>
        <fullName evidence="2">Class I SAM-dependent methyltransferase</fullName>
    </submittedName>
</protein>
<dbReference type="EMBL" id="SSMC01000002">
    <property type="protein sequence ID" value="THD67988.1"/>
    <property type="molecule type" value="Genomic_DNA"/>
</dbReference>
<reference evidence="2 3" key="1">
    <citation type="submission" date="2019-04" db="EMBL/GenBank/DDBJ databases">
        <title>Draft genome sequence of Robertkochia marina CC-AMO-30D.</title>
        <authorList>
            <person name="Hameed A."/>
            <person name="Lin S.-Y."/>
            <person name="Shahina M."/>
            <person name="Lai W.-A."/>
            <person name="Young C.-C."/>
        </authorList>
    </citation>
    <scope>NUCLEOTIDE SEQUENCE [LARGE SCALE GENOMIC DNA]</scope>
    <source>
        <strain evidence="2 3">CC-AMO-30D</strain>
    </source>
</reference>